<keyword evidence="5" id="KW-0456">Lyase</keyword>
<dbReference type="InterPro" id="IPR023561">
    <property type="entry name" value="Carbonic_anhydrase_a-class"/>
</dbReference>
<comment type="similarity">
    <text evidence="1">Belongs to the alpha-carbonic anhydrase family.</text>
</comment>
<comment type="caution">
    <text evidence="10">The sequence shown here is derived from an EMBL/GenBank/DDBJ whole genome shotgun (WGS) entry which is preliminary data.</text>
</comment>
<evidence type="ECO:0000256" key="7">
    <source>
        <dbReference type="SAM" id="MobiDB-lite"/>
    </source>
</evidence>
<evidence type="ECO:0000256" key="3">
    <source>
        <dbReference type="ARBA" id="ARBA00022723"/>
    </source>
</evidence>
<keyword evidence="8" id="KW-0812">Transmembrane</keyword>
<reference evidence="10 11" key="1">
    <citation type="journal article" date="2015" name="Genome Biol. Evol.">
        <title>Comparative Genomics of a Bacterivorous Green Alga Reveals Evolutionary Causalities and Consequences of Phago-Mixotrophic Mode of Nutrition.</title>
        <authorList>
            <person name="Burns J.A."/>
            <person name="Paasch A."/>
            <person name="Narechania A."/>
            <person name="Kim E."/>
        </authorList>
    </citation>
    <scope>NUCLEOTIDE SEQUENCE [LARGE SCALE GENOMIC DNA]</scope>
    <source>
        <strain evidence="10 11">PLY_AMNH</strain>
    </source>
</reference>
<dbReference type="SUPFAM" id="SSF51069">
    <property type="entry name" value="Carbonic anhydrase"/>
    <property type="match status" value="1"/>
</dbReference>
<feature type="region of interest" description="Disordered" evidence="7">
    <location>
        <begin position="1"/>
        <end position="50"/>
    </location>
</feature>
<dbReference type="Proteomes" id="UP001190700">
    <property type="component" value="Unassembled WGS sequence"/>
</dbReference>
<dbReference type="Gene3D" id="3.10.200.10">
    <property type="entry name" value="Alpha carbonic anhydrase"/>
    <property type="match status" value="1"/>
</dbReference>
<name>A0AAE0KYP2_9CHLO</name>
<feature type="domain" description="Alpha-carbonic anhydrase" evidence="9">
    <location>
        <begin position="106"/>
        <end position="348"/>
    </location>
</feature>
<evidence type="ECO:0000313" key="11">
    <source>
        <dbReference type="Proteomes" id="UP001190700"/>
    </source>
</evidence>
<dbReference type="SMART" id="SM01057">
    <property type="entry name" value="Carb_anhydrase"/>
    <property type="match status" value="1"/>
</dbReference>
<keyword evidence="4" id="KW-0862">Zinc</keyword>
<dbReference type="PROSITE" id="PS51144">
    <property type="entry name" value="ALPHA_CA_2"/>
    <property type="match status" value="1"/>
</dbReference>
<evidence type="ECO:0000256" key="8">
    <source>
        <dbReference type="SAM" id="Phobius"/>
    </source>
</evidence>
<keyword evidence="11" id="KW-1185">Reference proteome</keyword>
<organism evidence="10 11">
    <name type="scientific">Cymbomonas tetramitiformis</name>
    <dbReference type="NCBI Taxonomy" id="36881"/>
    <lineage>
        <taxon>Eukaryota</taxon>
        <taxon>Viridiplantae</taxon>
        <taxon>Chlorophyta</taxon>
        <taxon>Pyramimonadophyceae</taxon>
        <taxon>Pyramimonadales</taxon>
        <taxon>Pyramimonadaceae</taxon>
        <taxon>Cymbomonas</taxon>
    </lineage>
</organism>
<evidence type="ECO:0000256" key="1">
    <source>
        <dbReference type="ARBA" id="ARBA00010718"/>
    </source>
</evidence>
<keyword evidence="8" id="KW-0472">Membrane</keyword>
<dbReference type="Pfam" id="PF00194">
    <property type="entry name" value="Carb_anhydrase"/>
    <property type="match status" value="1"/>
</dbReference>
<keyword evidence="3" id="KW-0479">Metal-binding</keyword>
<evidence type="ECO:0000256" key="2">
    <source>
        <dbReference type="ARBA" id="ARBA00012925"/>
    </source>
</evidence>
<dbReference type="InterPro" id="IPR036398">
    <property type="entry name" value="CA_dom_sf"/>
</dbReference>
<evidence type="ECO:0000313" key="10">
    <source>
        <dbReference type="EMBL" id="KAK3265384.1"/>
    </source>
</evidence>
<evidence type="ECO:0000259" key="9">
    <source>
        <dbReference type="PROSITE" id="PS51144"/>
    </source>
</evidence>
<evidence type="ECO:0000256" key="6">
    <source>
        <dbReference type="ARBA" id="ARBA00048348"/>
    </source>
</evidence>
<dbReference type="InterPro" id="IPR001148">
    <property type="entry name" value="CA_dom"/>
</dbReference>
<dbReference type="PANTHER" id="PTHR18952:SF265">
    <property type="entry name" value="CARBONIC ANHYDRASE"/>
    <property type="match status" value="1"/>
</dbReference>
<feature type="transmembrane region" description="Helical" evidence="8">
    <location>
        <begin position="63"/>
        <end position="87"/>
    </location>
</feature>
<accession>A0AAE0KYP2</accession>
<keyword evidence="8" id="KW-1133">Transmembrane helix</keyword>
<dbReference type="CDD" id="cd03124">
    <property type="entry name" value="alpha_CA_prokaryotic_like"/>
    <property type="match status" value="1"/>
</dbReference>
<dbReference type="GO" id="GO:0004089">
    <property type="term" value="F:carbonate dehydratase activity"/>
    <property type="evidence" value="ECO:0007669"/>
    <property type="project" value="UniProtKB-EC"/>
</dbReference>
<dbReference type="InterPro" id="IPR041891">
    <property type="entry name" value="Alpha_CA_prokaryot-like"/>
</dbReference>
<sequence>MADETNTTMGEGLKSKRTLPPLETAPVVADQAKMKAETKPPETAPEEKSEEVDELAEANRKMALASGVFTGLMCCILLLSILLVVTFDQCVAGEDDDAHATDSHQLSWSYHATDNVVGPEQWSSVYASCGGVSQSPINVDISIVEADYVERNMELIKSSGNCTRFFGEETYSTWSVSKLGECTDGKLKLLWDGTEFILNRFHLHSPSEHRLSDKHHDAEVQFVYETPAGGIGPIISVFVEASESEDNSFLAEYWSKFTGEYHSVVGSIDPYIDFIPTSSQVVWYNGSYTTPECTETVPRIICTQTQTMSYHQLNLFKQALGRLPQTSAALANNRPIQPHNNRQLFIVS</sequence>
<dbReference type="EMBL" id="LGRX02013950">
    <property type="protein sequence ID" value="KAK3265384.1"/>
    <property type="molecule type" value="Genomic_DNA"/>
</dbReference>
<dbReference type="AlphaFoldDB" id="A0AAE0KYP2"/>
<dbReference type="EC" id="4.2.1.1" evidence="2"/>
<gene>
    <name evidence="10" type="ORF">CYMTET_25926</name>
</gene>
<evidence type="ECO:0000256" key="4">
    <source>
        <dbReference type="ARBA" id="ARBA00022833"/>
    </source>
</evidence>
<dbReference type="GO" id="GO:0008270">
    <property type="term" value="F:zinc ion binding"/>
    <property type="evidence" value="ECO:0007669"/>
    <property type="project" value="InterPro"/>
</dbReference>
<comment type="catalytic activity">
    <reaction evidence="6">
        <text>hydrogencarbonate + H(+) = CO2 + H2O</text>
        <dbReference type="Rhea" id="RHEA:10748"/>
        <dbReference type="ChEBI" id="CHEBI:15377"/>
        <dbReference type="ChEBI" id="CHEBI:15378"/>
        <dbReference type="ChEBI" id="CHEBI:16526"/>
        <dbReference type="ChEBI" id="CHEBI:17544"/>
        <dbReference type="EC" id="4.2.1.1"/>
    </reaction>
</comment>
<proteinExistence type="inferred from homology"/>
<protein>
    <recommendedName>
        <fullName evidence="2">carbonic anhydrase</fullName>
        <ecNumber evidence="2">4.2.1.1</ecNumber>
    </recommendedName>
</protein>
<evidence type="ECO:0000256" key="5">
    <source>
        <dbReference type="ARBA" id="ARBA00023239"/>
    </source>
</evidence>
<dbReference type="PANTHER" id="PTHR18952">
    <property type="entry name" value="CARBONIC ANHYDRASE"/>
    <property type="match status" value="1"/>
</dbReference>